<dbReference type="InterPro" id="IPR023408">
    <property type="entry name" value="MscS_beta-dom_sf"/>
</dbReference>
<keyword evidence="8" id="KW-1185">Reference proteome</keyword>
<dbReference type="InterPro" id="IPR045275">
    <property type="entry name" value="MscS_archaea/bacteria_type"/>
</dbReference>
<dbReference type="EMBL" id="VNHU01000004">
    <property type="protein sequence ID" value="TYP74385.1"/>
    <property type="molecule type" value="Genomic_DNA"/>
</dbReference>
<keyword evidence="3 5" id="KW-1133">Transmembrane helix</keyword>
<feature type="transmembrane region" description="Helical" evidence="5">
    <location>
        <begin position="76"/>
        <end position="97"/>
    </location>
</feature>
<organism evidence="7 8">
    <name type="scientific">Aquimarina intermedia</name>
    <dbReference type="NCBI Taxonomy" id="350814"/>
    <lineage>
        <taxon>Bacteria</taxon>
        <taxon>Pseudomonadati</taxon>
        <taxon>Bacteroidota</taxon>
        <taxon>Flavobacteriia</taxon>
        <taxon>Flavobacteriales</taxon>
        <taxon>Flavobacteriaceae</taxon>
        <taxon>Aquimarina</taxon>
    </lineage>
</organism>
<evidence type="ECO:0000256" key="1">
    <source>
        <dbReference type="ARBA" id="ARBA00004370"/>
    </source>
</evidence>
<keyword evidence="2 5" id="KW-0812">Transmembrane</keyword>
<dbReference type="InterPro" id="IPR010920">
    <property type="entry name" value="LSM_dom_sf"/>
</dbReference>
<dbReference type="GO" id="GO:0008381">
    <property type="term" value="F:mechanosensitive monoatomic ion channel activity"/>
    <property type="evidence" value="ECO:0007669"/>
    <property type="project" value="InterPro"/>
</dbReference>
<evidence type="ECO:0000313" key="7">
    <source>
        <dbReference type="EMBL" id="TYP74385.1"/>
    </source>
</evidence>
<name>A0A5S5C4N1_9FLAO</name>
<reference evidence="7 8" key="1">
    <citation type="submission" date="2019-07" db="EMBL/GenBank/DDBJ databases">
        <title>Genomic Encyclopedia of Archaeal and Bacterial Type Strains, Phase II (KMG-II): from individual species to whole genera.</title>
        <authorList>
            <person name="Goeker M."/>
        </authorList>
    </citation>
    <scope>NUCLEOTIDE SEQUENCE [LARGE SCALE GENOMIC DNA]</scope>
    <source>
        <strain evidence="7 8">DSM 17527</strain>
    </source>
</reference>
<dbReference type="RefSeq" id="WP_246131469.1">
    <property type="nucleotide sequence ID" value="NZ_VNHU01000004.1"/>
</dbReference>
<dbReference type="Gene3D" id="2.30.30.60">
    <property type="match status" value="1"/>
</dbReference>
<feature type="domain" description="Mechanosensitive ion channel MscS" evidence="6">
    <location>
        <begin position="96"/>
        <end position="159"/>
    </location>
</feature>
<dbReference type="PANTHER" id="PTHR30221">
    <property type="entry name" value="SMALL-CONDUCTANCE MECHANOSENSITIVE CHANNEL"/>
    <property type="match status" value="1"/>
</dbReference>
<dbReference type="Proteomes" id="UP000324376">
    <property type="component" value="Unassembled WGS sequence"/>
</dbReference>
<proteinExistence type="predicted"/>
<evidence type="ECO:0000313" key="8">
    <source>
        <dbReference type="Proteomes" id="UP000324376"/>
    </source>
</evidence>
<keyword evidence="4 5" id="KW-0472">Membrane</keyword>
<dbReference type="InterPro" id="IPR006685">
    <property type="entry name" value="MscS_channel_2nd"/>
</dbReference>
<evidence type="ECO:0000259" key="6">
    <source>
        <dbReference type="Pfam" id="PF00924"/>
    </source>
</evidence>
<dbReference type="SUPFAM" id="SSF50182">
    <property type="entry name" value="Sm-like ribonucleoproteins"/>
    <property type="match status" value="1"/>
</dbReference>
<gene>
    <name evidence="7" type="ORF">BD809_104205</name>
</gene>
<evidence type="ECO:0000256" key="3">
    <source>
        <dbReference type="ARBA" id="ARBA00022989"/>
    </source>
</evidence>
<evidence type="ECO:0000256" key="2">
    <source>
        <dbReference type="ARBA" id="ARBA00022692"/>
    </source>
</evidence>
<protein>
    <submittedName>
        <fullName evidence="7">Mechanosensitive ion channel-like protein</fullName>
    </submittedName>
</protein>
<feature type="transmembrane region" description="Helical" evidence="5">
    <location>
        <begin position="51"/>
        <end position="70"/>
    </location>
</feature>
<evidence type="ECO:0000256" key="4">
    <source>
        <dbReference type="ARBA" id="ARBA00023136"/>
    </source>
</evidence>
<comment type="subcellular location">
    <subcellularLocation>
        <location evidence="1">Membrane</location>
    </subcellularLocation>
</comment>
<dbReference type="GO" id="GO:0016020">
    <property type="term" value="C:membrane"/>
    <property type="evidence" value="ECO:0007669"/>
    <property type="project" value="UniProtKB-SubCell"/>
</dbReference>
<dbReference type="PANTHER" id="PTHR30221:SF8">
    <property type="entry name" value="SMALL-CONDUCTANCE MECHANOSENSITIVE CHANNEL"/>
    <property type="match status" value="1"/>
</dbReference>
<sequence length="192" mass="21899">MNLMIYKEELVYTLALICLSIAIIIITKRAIKKFTFVRAIEVNRRKVIFNLAYLLTYLITGTILAIIWGVDIKQFSVFISSILAVLGVGFFAQWSILSNLTSSVILFFNHPVRIGDRVRILDKDFDWTGIVQDITGFYFFMQTDKGENISLPNSLVMQKGIQILDKEEILADELYAKDSASPVVKKNEDFTD</sequence>
<dbReference type="AlphaFoldDB" id="A0A5S5C4N1"/>
<dbReference type="Pfam" id="PF00924">
    <property type="entry name" value="MS_channel_2nd"/>
    <property type="match status" value="1"/>
</dbReference>
<comment type="caution">
    <text evidence="7">The sequence shown here is derived from an EMBL/GenBank/DDBJ whole genome shotgun (WGS) entry which is preliminary data.</text>
</comment>
<accession>A0A5S5C4N1</accession>
<evidence type="ECO:0000256" key="5">
    <source>
        <dbReference type="SAM" id="Phobius"/>
    </source>
</evidence>
<feature type="transmembrane region" description="Helical" evidence="5">
    <location>
        <begin position="12"/>
        <end position="31"/>
    </location>
</feature>